<reference evidence="1" key="1">
    <citation type="submission" date="2020-05" db="EMBL/GenBank/DDBJ databases">
        <title>Large-scale comparative analyses of tick genomes elucidate their genetic diversity and vector capacities.</title>
        <authorList>
            <person name="Jia N."/>
            <person name="Wang J."/>
            <person name="Shi W."/>
            <person name="Du L."/>
            <person name="Sun Y."/>
            <person name="Zhan W."/>
            <person name="Jiang J."/>
            <person name="Wang Q."/>
            <person name="Zhang B."/>
            <person name="Ji P."/>
            <person name="Sakyi L.B."/>
            <person name="Cui X."/>
            <person name="Yuan T."/>
            <person name="Jiang B."/>
            <person name="Yang W."/>
            <person name="Lam T.T.-Y."/>
            <person name="Chang Q."/>
            <person name="Ding S."/>
            <person name="Wang X."/>
            <person name="Zhu J."/>
            <person name="Ruan X."/>
            <person name="Zhao L."/>
            <person name="Wei J."/>
            <person name="Que T."/>
            <person name="Du C."/>
            <person name="Cheng J."/>
            <person name="Dai P."/>
            <person name="Han X."/>
            <person name="Huang E."/>
            <person name="Gao Y."/>
            <person name="Liu J."/>
            <person name="Shao H."/>
            <person name="Ye R."/>
            <person name="Li L."/>
            <person name="Wei W."/>
            <person name="Wang X."/>
            <person name="Wang C."/>
            <person name="Yang T."/>
            <person name="Huo Q."/>
            <person name="Li W."/>
            <person name="Guo W."/>
            <person name="Chen H."/>
            <person name="Zhou L."/>
            <person name="Ni X."/>
            <person name="Tian J."/>
            <person name="Zhou Y."/>
            <person name="Sheng Y."/>
            <person name="Liu T."/>
            <person name="Pan Y."/>
            <person name="Xia L."/>
            <person name="Li J."/>
            <person name="Zhao F."/>
            <person name="Cao W."/>
        </authorList>
    </citation>
    <scope>NUCLEOTIDE SEQUENCE</scope>
    <source>
        <strain evidence="1">Dsil-2018</strain>
    </source>
</reference>
<comment type="caution">
    <text evidence="1">The sequence shown here is derived from an EMBL/GenBank/DDBJ whole genome shotgun (WGS) entry which is preliminary data.</text>
</comment>
<accession>A0ACB8CJ06</accession>
<name>A0ACB8CJ06_DERSI</name>
<gene>
    <name evidence="1" type="ORF">HPB49_000885</name>
</gene>
<proteinExistence type="predicted"/>
<sequence length="150" mass="16296">MAVLYMPALVRSGSQFRSSPIINGVLHVTNTYANDSDPEHRVIRVRARDIFLGYANEDAMLKAQAKVAKMSNGEFANLPRQIILDVDKPYMITANIDVIDGLVNGAVGTLKTLNEASMVREEKKTSPGDCGGTSTVPRQGSSLAFDRPTQ</sequence>
<organism evidence="1 2">
    <name type="scientific">Dermacentor silvarum</name>
    <name type="common">Tick</name>
    <dbReference type="NCBI Taxonomy" id="543639"/>
    <lineage>
        <taxon>Eukaryota</taxon>
        <taxon>Metazoa</taxon>
        <taxon>Ecdysozoa</taxon>
        <taxon>Arthropoda</taxon>
        <taxon>Chelicerata</taxon>
        <taxon>Arachnida</taxon>
        <taxon>Acari</taxon>
        <taxon>Parasitiformes</taxon>
        <taxon>Ixodida</taxon>
        <taxon>Ixodoidea</taxon>
        <taxon>Ixodidae</taxon>
        <taxon>Rhipicephalinae</taxon>
        <taxon>Dermacentor</taxon>
    </lineage>
</organism>
<evidence type="ECO:0000313" key="1">
    <source>
        <dbReference type="EMBL" id="KAH7944830.1"/>
    </source>
</evidence>
<dbReference type="EMBL" id="CM023475">
    <property type="protein sequence ID" value="KAH7944830.1"/>
    <property type="molecule type" value="Genomic_DNA"/>
</dbReference>
<protein>
    <submittedName>
        <fullName evidence="1">Uncharacterized protein</fullName>
    </submittedName>
</protein>
<evidence type="ECO:0000313" key="2">
    <source>
        <dbReference type="Proteomes" id="UP000821865"/>
    </source>
</evidence>
<dbReference type="Proteomes" id="UP000821865">
    <property type="component" value="Chromosome 6"/>
</dbReference>
<keyword evidence="2" id="KW-1185">Reference proteome</keyword>